<name>A0ABM1E2P0_PRICU</name>
<gene>
    <name evidence="4" type="primary">LOC106808314</name>
</gene>
<proteinExistence type="inferred from homology"/>
<organism evidence="3 4">
    <name type="scientific">Priapulus caudatus</name>
    <name type="common">Priapulid worm</name>
    <dbReference type="NCBI Taxonomy" id="37621"/>
    <lineage>
        <taxon>Eukaryota</taxon>
        <taxon>Metazoa</taxon>
        <taxon>Ecdysozoa</taxon>
        <taxon>Scalidophora</taxon>
        <taxon>Priapulida</taxon>
        <taxon>Priapulimorpha</taxon>
        <taxon>Priapulimorphida</taxon>
        <taxon>Priapulidae</taxon>
        <taxon>Priapulus</taxon>
    </lineage>
</organism>
<dbReference type="Gene3D" id="1.25.70.10">
    <property type="entry name" value="Transcription termination factor 3, mitochondrial"/>
    <property type="match status" value="1"/>
</dbReference>
<accession>A0ABM1E2P0</accession>
<dbReference type="InterPro" id="IPR038538">
    <property type="entry name" value="MTERF_sf"/>
</dbReference>
<dbReference type="PANTHER" id="PTHR13068">
    <property type="entry name" value="CGI-12 PROTEIN-RELATED"/>
    <property type="match status" value="1"/>
</dbReference>
<evidence type="ECO:0000256" key="1">
    <source>
        <dbReference type="ARBA" id="ARBA00007692"/>
    </source>
</evidence>
<protein>
    <submittedName>
        <fullName evidence="4">Uncharacterized protein LOC106808314</fullName>
    </submittedName>
</protein>
<comment type="similarity">
    <text evidence="1">Belongs to the mTERF family.</text>
</comment>
<dbReference type="GeneID" id="106808314"/>
<reference evidence="4" key="1">
    <citation type="submission" date="2025-08" db="UniProtKB">
        <authorList>
            <consortium name="RefSeq"/>
        </authorList>
    </citation>
    <scope>IDENTIFICATION</scope>
</reference>
<keyword evidence="3" id="KW-1185">Reference proteome</keyword>
<dbReference type="Proteomes" id="UP000695022">
    <property type="component" value="Unplaced"/>
</dbReference>
<keyword evidence="2" id="KW-0809">Transit peptide</keyword>
<evidence type="ECO:0000313" key="4">
    <source>
        <dbReference type="RefSeq" id="XP_014666461.1"/>
    </source>
</evidence>
<dbReference type="InterPro" id="IPR003690">
    <property type="entry name" value="MTERF"/>
</dbReference>
<evidence type="ECO:0000256" key="2">
    <source>
        <dbReference type="ARBA" id="ARBA00022946"/>
    </source>
</evidence>
<evidence type="ECO:0000313" key="3">
    <source>
        <dbReference type="Proteomes" id="UP000695022"/>
    </source>
</evidence>
<dbReference type="Pfam" id="PF02536">
    <property type="entry name" value="mTERF"/>
    <property type="match status" value="1"/>
</dbReference>
<sequence>MRTSPRQVYSWLHMLNSRCSFGPKQRSLQNLTACCVKLSPCLQLSNYAHHTRQPDAAEQKHAEVSERYSTPDVTEHCAPVSAVSDCAITQVVEKLVGHQMHVQNRRKTTFAVKCLMTFGVTEAEVIALVTHNPQLMNCASSQWQTCIEMLSNHSFSSRQILNILSSAPYVLKMSLVTLVRAMQNLRALGFVDGDIQHLLSENPLLLEASQRALVGRVKQLLTAFTRSDVNKMCVANPSILSDPWEQLEEKLHYVLFCMGLSQTSIVKSNLMKHSIDHIQCRHEFCLRAGFFKVPDPKRRMRTDNASLRSIIDASDSNFLRSVCRGLFSLRDYRVFRSMLANEDKYGPLLNDWEDDDDGDNIYNDEQLK</sequence>
<dbReference type="PANTHER" id="PTHR13068:SF203">
    <property type="entry name" value="TRANSCRIPTION TERMINATION FACTOR 4, MITOCHONDRIAL"/>
    <property type="match status" value="1"/>
</dbReference>
<dbReference type="RefSeq" id="XP_014666461.1">
    <property type="nucleotide sequence ID" value="XM_014810975.1"/>
</dbReference>